<name>A0A2W1JRF7_9CYAN</name>
<keyword evidence="10" id="KW-1185">Reference proteome</keyword>
<dbReference type="PANTHER" id="PTHR41536">
    <property type="entry name" value="PKHD-TYPE HYDROXYLASE YBIX"/>
    <property type="match status" value="1"/>
</dbReference>
<dbReference type="InterPro" id="IPR041097">
    <property type="entry name" value="PKHD_C"/>
</dbReference>
<comment type="cofactor">
    <cofactor evidence="1 7">
        <name>L-ascorbate</name>
        <dbReference type="ChEBI" id="CHEBI:38290"/>
    </cofactor>
</comment>
<evidence type="ECO:0000313" key="10">
    <source>
        <dbReference type="Proteomes" id="UP000248857"/>
    </source>
</evidence>
<dbReference type="InterPro" id="IPR005123">
    <property type="entry name" value="Oxoglu/Fe-dep_dioxygenase_dom"/>
</dbReference>
<dbReference type="GO" id="GO:0006974">
    <property type="term" value="P:DNA damage response"/>
    <property type="evidence" value="ECO:0007669"/>
    <property type="project" value="TreeGrafter"/>
</dbReference>
<dbReference type="Gene3D" id="2.60.120.620">
    <property type="entry name" value="q2cbj1_9rhob like domain"/>
    <property type="match status" value="1"/>
</dbReference>
<evidence type="ECO:0000256" key="5">
    <source>
        <dbReference type="ARBA" id="ARBA00023002"/>
    </source>
</evidence>
<dbReference type="Proteomes" id="UP000248857">
    <property type="component" value="Unassembled WGS sequence"/>
</dbReference>
<dbReference type="GO" id="GO:0005506">
    <property type="term" value="F:iron ion binding"/>
    <property type="evidence" value="ECO:0007669"/>
    <property type="project" value="UniProtKB-UniRule"/>
</dbReference>
<proteinExistence type="inferred from homology"/>
<keyword evidence="6 7" id="KW-0408">Iron</keyword>
<dbReference type="EMBL" id="PQWO01000009">
    <property type="protein sequence ID" value="PZD72634.1"/>
    <property type="molecule type" value="Genomic_DNA"/>
</dbReference>
<comment type="cofactor">
    <cofactor evidence="7">
        <name>Fe(2+)</name>
        <dbReference type="ChEBI" id="CHEBI:29033"/>
    </cofactor>
    <text evidence="7">Binds 1 Fe(2+) ion per subunit.</text>
</comment>
<keyword evidence="5 7" id="KW-0560">Oxidoreductase</keyword>
<dbReference type="HAMAP" id="MF_00657">
    <property type="entry name" value="Hydroxyl_YbiX"/>
    <property type="match status" value="1"/>
</dbReference>
<dbReference type="InterPro" id="IPR044862">
    <property type="entry name" value="Pro_4_hyd_alph_FE2OG_OXY"/>
</dbReference>
<keyword evidence="4 7" id="KW-0223">Dioxygenase</keyword>
<dbReference type="EC" id="1.14.11.-" evidence="9"/>
<comment type="caution">
    <text evidence="9">The sequence shown here is derived from an EMBL/GenBank/DDBJ whole genome shotgun (WGS) entry which is preliminary data.</text>
</comment>
<dbReference type="PROSITE" id="PS51471">
    <property type="entry name" value="FE2OG_OXY"/>
    <property type="match status" value="1"/>
</dbReference>
<dbReference type="RefSeq" id="WP_110986908.1">
    <property type="nucleotide sequence ID" value="NZ_CAWNWM010000009.1"/>
</dbReference>
<dbReference type="GO" id="GO:0006879">
    <property type="term" value="P:intracellular iron ion homeostasis"/>
    <property type="evidence" value="ECO:0007669"/>
    <property type="project" value="TreeGrafter"/>
</dbReference>
<dbReference type="GO" id="GO:0031418">
    <property type="term" value="F:L-ascorbic acid binding"/>
    <property type="evidence" value="ECO:0007669"/>
    <property type="project" value="UniProtKB-KW"/>
</dbReference>
<evidence type="ECO:0000256" key="2">
    <source>
        <dbReference type="ARBA" id="ARBA00022723"/>
    </source>
</evidence>
<dbReference type="InterPro" id="IPR023550">
    <property type="entry name" value="PKHD_hydroxylase"/>
</dbReference>
<protein>
    <submittedName>
        <fullName evidence="9">PKHD-type hydroxylase</fullName>
        <ecNumber evidence="9">1.14.11.-</ecNumber>
    </submittedName>
</protein>
<sequence length="221" mass="24946">MIFTLTNLLPPEEVTSIVNRLDPEDFIDGKLTAGWAAKRVKENTQLGSKVSYGNEIKEKLKQALIKHQKFQSAARPKTVHSMLISRYEAGMSYGAHVDNALMGNHLRSDLSFTIFLNSPKGYEGGELIIQEAEQDRAIKLEAGSVIVYPSSTLHRVAEVKTGVRLVAVGWVQSLFRDPAQREILYDLDRARRSIFKTSGKSQEFDWIAKSMSNLMRQWSDM</sequence>
<dbReference type="AlphaFoldDB" id="A0A2W1JRF7"/>
<evidence type="ECO:0000259" key="8">
    <source>
        <dbReference type="PROSITE" id="PS51471"/>
    </source>
</evidence>
<accession>A0A2W1JRF7</accession>
<evidence type="ECO:0000256" key="1">
    <source>
        <dbReference type="ARBA" id="ARBA00001961"/>
    </source>
</evidence>
<organism evidence="9 10">
    <name type="scientific">Acaryochloris thomasi RCC1774</name>
    <dbReference type="NCBI Taxonomy" id="1764569"/>
    <lineage>
        <taxon>Bacteria</taxon>
        <taxon>Bacillati</taxon>
        <taxon>Cyanobacteriota</taxon>
        <taxon>Cyanophyceae</taxon>
        <taxon>Acaryochloridales</taxon>
        <taxon>Acaryochloridaceae</taxon>
        <taxon>Acaryochloris</taxon>
        <taxon>Acaryochloris thomasi</taxon>
    </lineage>
</organism>
<dbReference type="Pfam" id="PF18331">
    <property type="entry name" value="PKHD_C"/>
    <property type="match status" value="1"/>
</dbReference>
<evidence type="ECO:0000256" key="6">
    <source>
        <dbReference type="ARBA" id="ARBA00023004"/>
    </source>
</evidence>
<evidence type="ECO:0000256" key="4">
    <source>
        <dbReference type="ARBA" id="ARBA00022964"/>
    </source>
</evidence>
<feature type="binding site" evidence="7">
    <location>
        <position position="96"/>
    </location>
    <ligand>
        <name>Fe cation</name>
        <dbReference type="ChEBI" id="CHEBI:24875"/>
    </ligand>
</feature>
<dbReference type="NCBIfam" id="NF003975">
    <property type="entry name" value="PRK05467.1-4"/>
    <property type="match status" value="1"/>
</dbReference>
<evidence type="ECO:0000256" key="3">
    <source>
        <dbReference type="ARBA" id="ARBA00022896"/>
    </source>
</evidence>
<dbReference type="Gene3D" id="4.10.860.20">
    <property type="entry name" value="Rabenosyn, Rab binding domain"/>
    <property type="match status" value="1"/>
</dbReference>
<dbReference type="SMART" id="SM00702">
    <property type="entry name" value="P4Hc"/>
    <property type="match status" value="1"/>
</dbReference>
<dbReference type="GO" id="GO:0016706">
    <property type="term" value="F:2-oxoglutarate-dependent dioxygenase activity"/>
    <property type="evidence" value="ECO:0007669"/>
    <property type="project" value="UniProtKB-UniRule"/>
</dbReference>
<evidence type="ECO:0000313" key="9">
    <source>
        <dbReference type="EMBL" id="PZD72634.1"/>
    </source>
</evidence>
<dbReference type="InterPro" id="IPR006620">
    <property type="entry name" value="Pro_4_hyd_alph"/>
</dbReference>
<feature type="domain" description="Fe2OG dioxygenase" evidence="8">
    <location>
        <begin position="78"/>
        <end position="173"/>
    </location>
</feature>
<dbReference type="OrthoDB" id="9812472at2"/>
<feature type="binding site" evidence="7">
    <location>
        <position position="154"/>
    </location>
    <ligand>
        <name>Fe cation</name>
        <dbReference type="ChEBI" id="CHEBI:24875"/>
    </ligand>
</feature>
<keyword evidence="3 7" id="KW-0847">Vitamin C</keyword>
<feature type="binding site" evidence="7">
    <location>
        <position position="98"/>
    </location>
    <ligand>
        <name>Fe cation</name>
        <dbReference type="ChEBI" id="CHEBI:24875"/>
    </ligand>
</feature>
<keyword evidence="2 7" id="KW-0479">Metal-binding</keyword>
<evidence type="ECO:0000256" key="7">
    <source>
        <dbReference type="HAMAP-Rule" id="MF_00657"/>
    </source>
</evidence>
<feature type="binding site" evidence="7">
    <location>
        <position position="164"/>
    </location>
    <ligand>
        <name>2-oxoglutarate</name>
        <dbReference type="ChEBI" id="CHEBI:16810"/>
    </ligand>
</feature>
<dbReference type="NCBIfam" id="NF003974">
    <property type="entry name" value="PRK05467.1-3"/>
    <property type="match status" value="1"/>
</dbReference>
<dbReference type="PANTHER" id="PTHR41536:SF1">
    <property type="entry name" value="PKHD-TYPE HYDROXYLASE YBIX"/>
    <property type="match status" value="1"/>
</dbReference>
<reference evidence="9 10" key="1">
    <citation type="journal article" date="2018" name="Sci. Rep.">
        <title>A novel species of the marine cyanobacterium Acaryochloris with a unique pigment content and lifestyle.</title>
        <authorList>
            <person name="Partensky F."/>
            <person name="Six C."/>
            <person name="Ratin M."/>
            <person name="Garczarek L."/>
            <person name="Vaulot D."/>
            <person name="Probert I."/>
            <person name="Calteau A."/>
            <person name="Gourvil P."/>
            <person name="Marie D."/>
            <person name="Grebert T."/>
            <person name="Bouchier C."/>
            <person name="Le Panse S."/>
            <person name="Gachenot M."/>
            <person name="Rodriguez F."/>
            <person name="Garrido J.L."/>
        </authorList>
    </citation>
    <scope>NUCLEOTIDE SEQUENCE [LARGE SCALE GENOMIC DNA]</scope>
    <source>
        <strain evidence="9 10">RCC1774</strain>
    </source>
</reference>
<dbReference type="Pfam" id="PF13640">
    <property type="entry name" value="2OG-FeII_Oxy_3"/>
    <property type="match status" value="1"/>
</dbReference>
<gene>
    <name evidence="9" type="ORF">C1752_03470</name>
</gene>